<name>A0A0R2ZEP2_9PSED</name>
<dbReference type="InterPro" id="IPR050708">
    <property type="entry name" value="T6SS_VgrG/RHS"/>
</dbReference>
<dbReference type="Proteomes" id="UP000183126">
    <property type="component" value="Chromosome I"/>
</dbReference>
<dbReference type="Gene3D" id="2.40.50.230">
    <property type="entry name" value="Gp5 N-terminal domain"/>
    <property type="match status" value="1"/>
</dbReference>
<dbReference type="EMBL" id="LT629760">
    <property type="protein sequence ID" value="SDS73628.1"/>
    <property type="molecule type" value="Genomic_DNA"/>
</dbReference>
<dbReference type="SUPFAM" id="SSF69255">
    <property type="entry name" value="gp5 N-terminal domain-like"/>
    <property type="match status" value="1"/>
</dbReference>
<gene>
    <name evidence="6" type="ORF">SAMN04490205_3464</name>
    <name evidence="5" type="ORF">TU79_17320</name>
</gene>
<evidence type="ECO:0000259" key="3">
    <source>
        <dbReference type="Pfam" id="PF10106"/>
    </source>
</evidence>
<evidence type="ECO:0000313" key="5">
    <source>
        <dbReference type="EMBL" id="KRP59176.1"/>
    </source>
</evidence>
<dbReference type="NCBIfam" id="TIGR03361">
    <property type="entry name" value="VI_Rhs_Vgr"/>
    <property type="match status" value="1"/>
</dbReference>
<dbReference type="InterPro" id="IPR037026">
    <property type="entry name" value="Vgr_OB-fold_dom_sf"/>
</dbReference>
<evidence type="ECO:0000256" key="1">
    <source>
        <dbReference type="ARBA" id="ARBA00005558"/>
    </source>
</evidence>
<evidence type="ECO:0000259" key="2">
    <source>
        <dbReference type="Pfam" id="PF04717"/>
    </source>
</evidence>
<proteinExistence type="inferred from homology"/>
<evidence type="ECO:0000313" key="6">
    <source>
        <dbReference type="EMBL" id="SDS73628.1"/>
    </source>
</evidence>
<dbReference type="SUPFAM" id="SSF69349">
    <property type="entry name" value="Phage fibre proteins"/>
    <property type="match status" value="1"/>
</dbReference>
<accession>A0A0R2ZEP2</accession>
<dbReference type="NCBIfam" id="TIGR01646">
    <property type="entry name" value="vgr_GE"/>
    <property type="match status" value="1"/>
</dbReference>
<dbReference type="InterPro" id="IPR017847">
    <property type="entry name" value="T6SS_RhsGE_Vgr_subset"/>
</dbReference>
<dbReference type="AlphaFoldDB" id="A0A0R2ZEP2"/>
<dbReference type="OrthoDB" id="9762420at2"/>
<dbReference type="InterPro" id="IPR018769">
    <property type="entry name" value="VgrG2_DUF2345"/>
</dbReference>
<dbReference type="SUPFAM" id="SSF69279">
    <property type="entry name" value="Phage tail proteins"/>
    <property type="match status" value="2"/>
</dbReference>
<dbReference type="Proteomes" id="UP000052019">
    <property type="component" value="Unassembled WGS sequence"/>
</dbReference>
<dbReference type="Gene3D" id="3.55.50.10">
    <property type="entry name" value="Baseplate protein-like domains"/>
    <property type="match status" value="1"/>
</dbReference>
<sequence>MPRQSDVRFTFEPLKGDVFDVVSFKLEEGLSMPFKLELELASHNAAIDFNNVLDLAALFTLWRGETPVRYVHGLVSLFSQGDTGFRRTRYTAVIEPTLARFKLRSNWRIFQGQGVPDIITSLLAEHQLTDLRSEICFEHPPREYCVQAGETDLDFISRLAAEEGMLYRFEHRADGHTLILTDRVGGLGTVGTHTDCAVLYQPMPGGDAMEPALTRFHYTEQVRTAVQVQRDYTFTHPRYNQQHTARGGQDLNNQHKDYERYDYPGRYKRDIAGAPFTKTRLAALRNDARLAHVSGDDARLQPGLAFDLSEHPREDFNDRWRTITITHEGTQHSSLEEEAFASASGTAYELKATAIRWTCDWKAPLGEKPCIDGPQIATVVGPPGEEVYCDEWGRVKVQFPWDRADKNNDHSSCWIRVTQGWAGATWGAMAVPRVGQELIISYLDGDPDQPIATGRAYRQTNLPPYELPRLNAVATTKSREFKGTRANELRIDDTTAQISAALMSDHDHSALHLGYLTHPRHYGGGKPRGEGFELRTDGHGALRAAKGLLLTAEAQLNAGAGQLERGQVIEVLQAALTLAKHLGASAEEAQGIAQDWQPQQALTDAVKVLGQGANDQPTGSGEGAQPIIALSGPAGVVAATSRSIALGAGEHIDSVAQQNQQLTAGKKVVINAGDELGLFAQGGDMRHIAQNGQLLLQAQHNSIQVQADQSVEISASQQHVLVAADKHITLLCGGAYIKMQGGNIELGMPGDFTVKAANTRFLQPSHASAHFNSWPATSFNERFQTFFSNGHPIRNRAYALVRKDGARIEGRSDGEGFVTLQQGMTLEGLVLEWLENGDPT</sequence>
<dbReference type="PANTHER" id="PTHR32305">
    <property type="match status" value="1"/>
</dbReference>
<dbReference type="EMBL" id="JYLK01000011">
    <property type="protein sequence ID" value="KRP59176.1"/>
    <property type="molecule type" value="Genomic_DNA"/>
</dbReference>
<dbReference type="Gene3D" id="2.30.110.50">
    <property type="match status" value="1"/>
</dbReference>
<dbReference type="Pfam" id="PF10106">
    <property type="entry name" value="DUF2345"/>
    <property type="match status" value="1"/>
</dbReference>
<dbReference type="PATRIC" id="fig|200450.4.peg.380"/>
<dbReference type="RefSeq" id="WP_057009106.1">
    <property type="nucleotide sequence ID" value="NZ_JYLK01000011.1"/>
</dbReference>
<evidence type="ECO:0000259" key="4">
    <source>
        <dbReference type="Pfam" id="PF13296"/>
    </source>
</evidence>
<dbReference type="Pfam" id="PF05954">
    <property type="entry name" value="Phage_GPD"/>
    <property type="match status" value="1"/>
</dbReference>
<evidence type="ECO:0000313" key="7">
    <source>
        <dbReference type="Proteomes" id="UP000052019"/>
    </source>
</evidence>
<dbReference type="Gene3D" id="4.10.220.110">
    <property type="match status" value="1"/>
</dbReference>
<comment type="similarity">
    <text evidence="1">Belongs to the VgrG protein family.</text>
</comment>
<dbReference type="Pfam" id="PF04717">
    <property type="entry name" value="Phage_base_V"/>
    <property type="match status" value="1"/>
</dbReference>
<protein>
    <submittedName>
        <fullName evidence="5">Type IV secretion protein Rhs</fullName>
    </submittedName>
    <submittedName>
        <fullName evidence="6">Type VI secretion system secreted protein VgrG</fullName>
    </submittedName>
</protein>
<dbReference type="InterPro" id="IPR006533">
    <property type="entry name" value="T6SS_Vgr_RhsGE"/>
</dbReference>
<feature type="domain" description="Gp5/Type VI secretion system Vgr protein OB-fold" evidence="2">
    <location>
        <begin position="390"/>
        <end position="457"/>
    </location>
</feature>
<reference evidence="5 7" key="1">
    <citation type="submission" date="2015-02" db="EMBL/GenBank/DDBJ databases">
        <title>Two Pseudomonas sp. nov. isolated from raw milk.</title>
        <authorList>
            <person name="Wenning M."/>
            <person name="von Neubeck M."/>
            <person name="Huptas C."/>
            <person name="Scherer S."/>
        </authorList>
    </citation>
    <scope>NUCLEOTIDE SEQUENCE [LARGE SCALE GENOMIC DNA]</scope>
    <source>
        <strain evidence="5 7">DSM 14937</strain>
    </source>
</reference>
<dbReference type="PANTHER" id="PTHR32305:SF11">
    <property type="entry name" value="TYPE VI SECRETION SYSTEM SPIKE PROTEIN VGRG3"/>
    <property type="match status" value="1"/>
</dbReference>
<dbReference type="Pfam" id="PF13296">
    <property type="entry name" value="T6SS_Vgr"/>
    <property type="match status" value="1"/>
</dbReference>
<reference evidence="6 8" key="2">
    <citation type="submission" date="2016-10" db="EMBL/GenBank/DDBJ databases">
        <authorList>
            <person name="Varghese N."/>
            <person name="Submissions S."/>
        </authorList>
    </citation>
    <scope>NUCLEOTIDE SEQUENCE [LARGE SCALE GENOMIC DNA]</scope>
    <source>
        <strain evidence="6 8">BS3111</strain>
    </source>
</reference>
<dbReference type="InterPro" id="IPR028244">
    <property type="entry name" value="T6SS_Rhs_Vgr_dom"/>
</dbReference>
<keyword evidence="8" id="KW-1185">Reference proteome</keyword>
<feature type="domain" description="DUF2345" evidence="3">
    <location>
        <begin position="620"/>
        <end position="764"/>
    </location>
</feature>
<evidence type="ECO:0000313" key="8">
    <source>
        <dbReference type="Proteomes" id="UP000183126"/>
    </source>
</evidence>
<feature type="domain" description="Putative type VI secretion system Rhs element associated Vgr" evidence="4">
    <location>
        <begin position="479"/>
        <end position="586"/>
    </location>
</feature>
<organism evidence="5 7">
    <name type="scientific">Pseudomonas trivialis</name>
    <dbReference type="NCBI Taxonomy" id="200450"/>
    <lineage>
        <taxon>Bacteria</taxon>
        <taxon>Pseudomonadati</taxon>
        <taxon>Pseudomonadota</taxon>
        <taxon>Gammaproteobacteria</taxon>
        <taxon>Pseudomonadales</taxon>
        <taxon>Pseudomonadaceae</taxon>
        <taxon>Pseudomonas</taxon>
    </lineage>
</organism>
<dbReference type="InterPro" id="IPR006531">
    <property type="entry name" value="Gp5/Vgr_OB"/>
</dbReference>